<proteinExistence type="predicted"/>
<dbReference type="InterPro" id="IPR016024">
    <property type="entry name" value="ARM-type_fold"/>
</dbReference>
<gene>
    <name evidence="2" type="ORF">B0T11DRAFT_314082</name>
</gene>
<dbReference type="InterPro" id="IPR011989">
    <property type="entry name" value="ARM-like"/>
</dbReference>
<dbReference type="Gene3D" id="1.25.10.10">
    <property type="entry name" value="Leucine-rich Repeat Variant"/>
    <property type="match status" value="2"/>
</dbReference>
<dbReference type="OrthoDB" id="26149at2759"/>
<feature type="compositionally biased region" description="Basic and acidic residues" evidence="1">
    <location>
        <begin position="748"/>
        <end position="757"/>
    </location>
</feature>
<evidence type="ECO:0000313" key="3">
    <source>
        <dbReference type="Proteomes" id="UP000813385"/>
    </source>
</evidence>
<dbReference type="PANTHER" id="PTHR10957">
    <property type="entry name" value="RAP1 GTPASE-GDP DISSOCIATION STIMULATOR 1"/>
    <property type="match status" value="1"/>
</dbReference>
<keyword evidence="3" id="KW-1185">Reference proteome</keyword>
<feature type="region of interest" description="Disordered" evidence="1">
    <location>
        <begin position="748"/>
        <end position="770"/>
    </location>
</feature>
<sequence>MLSFDEIDAILQDGGPSPDLQLQEWDAHADRPRRAQVLQDVSATLQELLYSGSSDAEIVAQKLGDASRTPSWRLPLGDAGILDFALGILAMDNVSQPLRMHSLRLIGNCCADTDENRDRVLASNGLTTLQNQLSDDGVLPFTISVLYNVLVDHEPAQLAASNAGLSAHLVTLISGPRVAHCQSVLGMVGMILEILVAHQTEANNAHPNTPGLLLNLTLNPAIIDNPSDSLSLTSVALAYLAFQNLQADFVNGGNMPILLASFYNLTSHIEPLAFEDEDLAAQAKQVRSTSVQLLSDICYLPAFAYKHPLGSPVLTTLQSWLSPPANPDLQAAACLCLGNVARSDDASAALVATYKIHTPVLDIVSTQLGPQVDGVPPHPPKDALLLHSALSFLKNLAIPPTNKPQLAGLLKPEMLPRIWAMDANSSIQTPHLHFVAISLARLILTSTPANVRLLCSPLSPDPLSPLHETTHLHRVLELFLRADSESAAHTKTEAARAALAVVRVLHTATVTPVLPDWDPNSSDGFVFRPERPLLPPPSSVLPDRDSTTGGGGTTRLGKFYRQHGALSRALAYLVTQTKFPVLRSEAWFVFALMSRVKDGGSLVVRILQVTGVWEALVASVTGRDSGAAQEGEKPTGSTIGASSSLVVSQADPITSPVDSTMGGSTIGGAVVPDMPSVTGVGGGTDAMAVVDGLGLEPQQADPQAAAGMARVDRENGLVLVSELVRHCGNELPASRRAALEVMIREGGELVLEDRNSDSSEGYGKGKGVAR</sequence>
<dbReference type="AlphaFoldDB" id="A0A8K0TNI8"/>
<dbReference type="GO" id="GO:0005085">
    <property type="term" value="F:guanyl-nucleotide exchange factor activity"/>
    <property type="evidence" value="ECO:0007669"/>
    <property type="project" value="InterPro"/>
</dbReference>
<reference evidence="2" key="1">
    <citation type="journal article" date="2021" name="Nat. Commun.">
        <title>Genetic determinants of endophytism in the Arabidopsis root mycobiome.</title>
        <authorList>
            <person name="Mesny F."/>
            <person name="Miyauchi S."/>
            <person name="Thiergart T."/>
            <person name="Pickel B."/>
            <person name="Atanasova L."/>
            <person name="Karlsson M."/>
            <person name="Huettel B."/>
            <person name="Barry K.W."/>
            <person name="Haridas S."/>
            <person name="Chen C."/>
            <person name="Bauer D."/>
            <person name="Andreopoulos W."/>
            <person name="Pangilinan J."/>
            <person name="LaButti K."/>
            <person name="Riley R."/>
            <person name="Lipzen A."/>
            <person name="Clum A."/>
            <person name="Drula E."/>
            <person name="Henrissat B."/>
            <person name="Kohler A."/>
            <person name="Grigoriev I.V."/>
            <person name="Martin F.M."/>
            <person name="Hacquard S."/>
        </authorList>
    </citation>
    <scope>NUCLEOTIDE SEQUENCE</scope>
    <source>
        <strain evidence="2">MPI-CAGE-AT-0016</strain>
    </source>
</reference>
<evidence type="ECO:0000313" key="2">
    <source>
        <dbReference type="EMBL" id="KAH7375548.1"/>
    </source>
</evidence>
<dbReference type="InterPro" id="IPR040144">
    <property type="entry name" value="RAP1GDS1"/>
</dbReference>
<name>A0A8K0TNI8_9PEZI</name>
<comment type="caution">
    <text evidence="2">The sequence shown here is derived from an EMBL/GenBank/DDBJ whole genome shotgun (WGS) entry which is preliminary data.</text>
</comment>
<dbReference type="SUPFAM" id="SSF48371">
    <property type="entry name" value="ARM repeat"/>
    <property type="match status" value="1"/>
</dbReference>
<dbReference type="EMBL" id="JAGPXD010000001">
    <property type="protein sequence ID" value="KAH7375548.1"/>
    <property type="molecule type" value="Genomic_DNA"/>
</dbReference>
<organism evidence="2 3">
    <name type="scientific">Plectosphaerella cucumerina</name>
    <dbReference type="NCBI Taxonomy" id="40658"/>
    <lineage>
        <taxon>Eukaryota</taxon>
        <taxon>Fungi</taxon>
        <taxon>Dikarya</taxon>
        <taxon>Ascomycota</taxon>
        <taxon>Pezizomycotina</taxon>
        <taxon>Sordariomycetes</taxon>
        <taxon>Hypocreomycetidae</taxon>
        <taxon>Glomerellales</taxon>
        <taxon>Plectosphaerellaceae</taxon>
        <taxon>Plectosphaerella</taxon>
    </lineage>
</organism>
<accession>A0A8K0TNI8</accession>
<protein>
    <submittedName>
        <fullName evidence="2">GTP binding protein</fullName>
    </submittedName>
</protein>
<evidence type="ECO:0000256" key="1">
    <source>
        <dbReference type="SAM" id="MobiDB-lite"/>
    </source>
</evidence>
<dbReference type="Proteomes" id="UP000813385">
    <property type="component" value="Unassembled WGS sequence"/>
</dbReference>